<evidence type="ECO:0000256" key="1">
    <source>
        <dbReference type="SAM" id="MobiDB-lite"/>
    </source>
</evidence>
<evidence type="ECO:0000313" key="3">
    <source>
        <dbReference type="Proteomes" id="UP001500200"/>
    </source>
</evidence>
<feature type="region of interest" description="Disordered" evidence="1">
    <location>
        <begin position="1"/>
        <end position="37"/>
    </location>
</feature>
<dbReference type="EMBL" id="BAABKK010000038">
    <property type="protein sequence ID" value="GAA5202160.1"/>
    <property type="molecule type" value="Genomic_DNA"/>
</dbReference>
<dbReference type="Proteomes" id="UP001500200">
    <property type="component" value="Unassembled WGS sequence"/>
</dbReference>
<accession>A0ABP9SW01</accession>
<reference evidence="3" key="1">
    <citation type="journal article" date="2019" name="Int. J. Syst. Evol. Microbiol.">
        <title>The Global Catalogue of Microorganisms (GCM) 10K type strain sequencing project: providing services to taxonomists for standard genome sequencing and annotation.</title>
        <authorList>
            <consortium name="The Broad Institute Genomics Platform"/>
            <consortium name="The Broad Institute Genome Sequencing Center for Infectious Disease"/>
            <person name="Wu L."/>
            <person name="Ma J."/>
        </authorList>
    </citation>
    <scope>NUCLEOTIDE SEQUENCE [LARGE SCALE GENOMIC DNA]</scope>
    <source>
        <strain evidence="3">JCM 18514</strain>
    </source>
</reference>
<sequence length="133" mass="14169">MKSIGHQQATAHGRVEAIRKRTRDCPGVGRGGPATEPASQIVRLGSVALVNWTTAANWRVDAASFGAPTFGHHGRALVADRDAFHLIPASFSADCLEQTDQAHPRATLAVQDSVDPQEGCEEGCFYCNGPETD</sequence>
<proteinExistence type="predicted"/>
<organism evidence="2 3">
    <name type="scientific">Arthrobacter gyeryongensis</name>
    <dbReference type="NCBI Taxonomy" id="1650592"/>
    <lineage>
        <taxon>Bacteria</taxon>
        <taxon>Bacillati</taxon>
        <taxon>Actinomycetota</taxon>
        <taxon>Actinomycetes</taxon>
        <taxon>Micrococcales</taxon>
        <taxon>Micrococcaceae</taxon>
        <taxon>Arthrobacter</taxon>
    </lineage>
</organism>
<keyword evidence="3" id="KW-1185">Reference proteome</keyword>
<feature type="compositionally biased region" description="Polar residues" evidence="1">
    <location>
        <begin position="1"/>
        <end position="10"/>
    </location>
</feature>
<evidence type="ECO:0000313" key="2">
    <source>
        <dbReference type="EMBL" id="GAA5202160.1"/>
    </source>
</evidence>
<name>A0ABP9SW01_9MICC</name>
<gene>
    <name evidence="2" type="ORF">GCM10023346_48370</name>
</gene>
<comment type="caution">
    <text evidence="2">The sequence shown here is derived from an EMBL/GenBank/DDBJ whole genome shotgun (WGS) entry which is preliminary data.</text>
</comment>
<protein>
    <submittedName>
        <fullName evidence="2">Uncharacterized protein</fullName>
    </submittedName>
</protein>